<dbReference type="InterPro" id="IPR043129">
    <property type="entry name" value="ATPase_NBD"/>
</dbReference>
<evidence type="ECO:0000256" key="2">
    <source>
        <dbReference type="ARBA" id="ARBA00022490"/>
    </source>
</evidence>
<sequence length="63" mass="6687">ADIIDRGIVLTGGGSMLRGLDKRLRAEISLPIITVDNPLQTVVMGTGKTLEELEVLRKVSIGG</sequence>
<dbReference type="PANTHER" id="PTHR42749">
    <property type="entry name" value="CELL SHAPE-DETERMINING PROTEIN MREB"/>
    <property type="match status" value="1"/>
</dbReference>
<dbReference type="Gene3D" id="3.30.420.40">
    <property type="match status" value="1"/>
</dbReference>
<proteinExistence type="predicted"/>
<dbReference type="EMBL" id="AUZX01008830">
    <property type="protein sequence ID" value="EQD54382.1"/>
    <property type="molecule type" value="Genomic_DNA"/>
</dbReference>
<evidence type="ECO:0000313" key="5">
    <source>
        <dbReference type="EMBL" id="EQD54382.1"/>
    </source>
</evidence>
<dbReference type="GO" id="GO:0005524">
    <property type="term" value="F:ATP binding"/>
    <property type="evidence" value="ECO:0007669"/>
    <property type="project" value="UniProtKB-KW"/>
</dbReference>
<dbReference type="SUPFAM" id="SSF53067">
    <property type="entry name" value="Actin-like ATPase domain"/>
    <property type="match status" value="1"/>
</dbReference>
<organism evidence="5">
    <name type="scientific">mine drainage metagenome</name>
    <dbReference type="NCBI Taxonomy" id="410659"/>
    <lineage>
        <taxon>unclassified sequences</taxon>
        <taxon>metagenomes</taxon>
        <taxon>ecological metagenomes</taxon>
    </lineage>
</organism>
<reference evidence="5" key="1">
    <citation type="submission" date="2013-08" db="EMBL/GenBank/DDBJ databases">
        <authorList>
            <person name="Mendez C."/>
            <person name="Richter M."/>
            <person name="Ferrer M."/>
            <person name="Sanchez J."/>
        </authorList>
    </citation>
    <scope>NUCLEOTIDE SEQUENCE</scope>
</reference>
<comment type="caution">
    <text evidence="5">The sequence shown here is derived from an EMBL/GenBank/DDBJ whole genome shotgun (WGS) entry which is preliminary data.</text>
</comment>
<keyword evidence="4" id="KW-0067">ATP-binding</keyword>
<keyword evidence="3" id="KW-0547">Nucleotide-binding</keyword>
<accession>T1ABG3</accession>
<protein>
    <submittedName>
        <fullName evidence="5">Cell shape determining protein MreB/Mrl</fullName>
    </submittedName>
</protein>
<gene>
    <name evidence="5" type="ORF">B1A_12204</name>
</gene>
<comment type="subcellular location">
    <subcellularLocation>
        <location evidence="1">Cytoplasm</location>
    </subcellularLocation>
</comment>
<evidence type="ECO:0000256" key="3">
    <source>
        <dbReference type="ARBA" id="ARBA00022741"/>
    </source>
</evidence>
<dbReference type="GO" id="GO:0005737">
    <property type="term" value="C:cytoplasm"/>
    <property type="evidence" value="ECO:0007669"/>
    <property type="project" value="UniProtKB-SubCell"/>
</dbReference>
<reference evidence="5" key="2">
    <citation type="journal article" date="2014" name="ISME J.">
        <title>Microbial stratification in low pH oxic and suboxic macroscopic growths along an acid mine drainage.</title>
        <authorList>
            <person name="Mendez-Garcia C."/>
            <person name="Mesa V."/>
            <person name="Sprenger R.R."/>
            <person name="Richter M."/>
            <person name="Diez M.S."/>
            <person name="Solano J."/>
            <person name="Bargiela R."/>
            <person name="Golyshina O.V."/>
            <person name="Manteca A."/>
            <person name="Ramos J.L."/>
            <person name="Gallego J.R."/>
            <person name="Llorente I."/>
            <person name="Martins Dos Santos V.A."/>
            <person name="Jensen O.N."/>
            <person name="Pelaez A.I."/>
            <person name="Sanchez J."/>
            <person name="Ferrer M."/>
        </authorList>
    </citation>
    <scope>NUCLEOTIDE SEQUENCE</scope>
</reference>
<dbReference type="AlphaFoldDB" id="T1ABG3"/>
<dbReference type="InterPro" id="IPR056546">
    <property type="entry name" value="MreB_MamK-like"/>
</dbReference>
<evidence type="ECO:0000256" key="4">
    <source>
        <dbReference type="ARBA" id="ARBA00022840"/>
    </source>
</evidence>
<keyword evidence="2" id="KW-0963">Cytoplasm</keyword>
<dbReference type="Pfam" id="PF06723">
    <property type="entry name" value="MreB_Mbl"/>
    <property type="match status" value="1"/>
</dbReference>
<feature type="non-terminal residue" evidence="5">
    <location>
        <position position="1"/>
    </location>
</feature>
<name>T1ABG3_9ZZZZ</name>
<dbReference type="PANTHER" id="PTHR42749:SF1">
    <property type="entry name" value="CELL SHAPE-DETERMINING PROTEIN MREB"/>
    <property type="match status" value="1"/>
</dbReference>
<evidence type="ECO:0000256" key="1">
    <source>
        <dbReference type="ARBA" id="ARBA00004496"/>
    </source>
</evidence>